<evidence type="ECO:0000313" key="2">
    <source>
        <dbReference type="EMBL" id="CAI9927096.1"/>
    </source>
</evidence>
<keyword evidence="1" id="KW-0732">Signal</keyword>
<feature type="signal peptide" evidence="1">
    <location>
        <begin position="1"/>
        <end position="17"/>
    </location>
</feature>
<dbReference type="EMBL" id="CAXDID020000003">
    <property type="protein sequence ID" value="CAL5971932.1"/>
    <property type="molecule type" value="Genomic_DNA"/>
</dbReference>
<dbReference type="AlphaFoldDB" id="A0AA86NYH2"/>
<gene>
    <name evidence="2" type="ORF">HINF_LOCUS14741</name>
    <name evidence="3" type="ORF">HINF_LOCUS1652</name>
</gene>
<evidence type="ECO:0000313" key="3">
    <source>
        <dbReference type="EMBL" id="CAL5971932.1"/>
    </source>
</evidence>
<reference evidence="3 4" key="2">
    <citation type="submission" date="2024-07" db="EMBL/GenBank/DDBJ databases">
        <authorList>
            <person name="Akdeniz Z."/>
        </authorList>
    </citation>
    <scope>NUCLEOTIDE SEQUENCE [LARGE SCALE GENOMIC DNA]</scope>
</reference>
<name>A0AA86NYH2_9EUKA</name>
<protein>
    <submittedName>
        <fullName evidence="3">Hypothetical_protein</fullName>
    </submittedName>
</protein>
<dbReference type="EMBL" id="CATOUU010000380">
    <property type="protein sequence ID" value="CAI9927096.1"/>
    <property type="molecule type" value="Genomic_DNA"/>
</dbReference>
<organism evidence="2">
    <name type="scientific">Hexamita inflata</name>
    <dbReference type="NCBI Taxonomy" id="28002"/>
    <lineage>
        <taxon>Eukaryota</taxon>
        <taxon>Metamonada</taxon>
        <taxon>Diplomonadida</taxon>
        <taxon>Hexamitidae</taxon>
        <taxon>Hexamitinae</taxon>
        <taxon>Hexamita</taxon>
    </lineage>
</organism>
<reference evidence="2" key="1">
    <citation type="submission" date="2023-06" db="EMBL/GenBank/DDBJ databases">
        <authorList>
            <person name="Kurt Z."/>
        </authorList>
    </citation>
    <scope>NUCLEOTIDE SEQUENCE</scope>
</reference>
<accession>A0AA86NYH2</accession>
<evidence type="ECO:0000313" key="4">
    <source>
        <dbReference type="Proteomes" id="UP001642409"/>
    </source>
</evidence>
<proteinExistence type="predicted"/>
<dbReference type="Proteomes" id="UP001642409">
    <property type="component" value="Unassembled WGS sequence"/>
</dbReference>
<sequence>MMILLSVYCLKCGITSADSCDSAYKKFISCFQFQFQANQTHFCANLKLLLKLQNTCASCDITSKMGLYIQPQSINSLKSRPSPPDSSINCYSYGRWNCFFLFTM</sequence>
<feature type="chain" id="PRO_5041669545" evidence="1">
    <location>
        <begin position="18"/>
        <end position="104"/>
    </location>
</feature>
<keyword evidence="4" id="KW-1185">Reference proteome</keyword>
<evidence type="ECO:0000256" key="1">
    <source>
        <dbReference type="SAM" id="SignalP"/>
    </source>
</evidence>
<comment type="caution">
    <text evidence="2">The sequence shown here is derived from an EMBL/GenBank/DDBJ whole genome shotgun (WGS) entry which is preliminary data.</text>
</comment>